<dbReference type="InterPro" id="IPR048469">
    <property type="entry name" value="YchJ-like_M"/>
</dbReference>
<dbReference type="NCBIfam" id="NF001213">
    <property type="entry name" value="PRK00183.1"/>
    <property type="match status" value="1"/>
</dbReference>
<evidence type="ECO:0000259" key="1">
    <source>
        <dbReference type="Pfam" id="PF17775"/>
    </source>
</evidence>
<gene>
    <name evidence="2" type="ORF">M3P05_19070</name>
</gene>
<dbReference type="Pfam" id="PF17775">
    <property type="entry name" value="YchJ_M-like"/>
    <property type="match status" value="1"/>
</dbReference>
<dbReference type="Proteomes" id="UP001203338">
    <property type="component" value="Unassembled WGS sequence"/>
</dbReference>
<feature type="domain" description="YchJ-like middle NTF2-like" evidence="1">
    <location>
        <begin position="31"/>
        <end position="131"/>
    </location>
</feature>
<protein>
    <submittedName>
        <fullName evidence="2">YchJ family protein</fullName>
    </submittedName>
</protein>
<dbReference type="PANTHER" id="PTHR33747">
    <property type="entry name" value="UPF0225 PROTEIN SCO1677"/>
    <property type="match status" value="1"/>
</dbReference>
<dbReference type="InterPro" id="IPR032710">
    <property type="entry name" value="NTF2-like_dom_sf"/>
</dbReference>
<dbReference type="SUPFAM" id="SSF54427">
    <property type="entry name" value="NTF2-like"/>
    <property type="match status" value="1"/>
</dbReference>
<evidence type="ECO:0000313" key="3">
    <source>
        <dbReference type="Proteomes" id="UP001203338"/>
    </source>
</evidence>
<dbReference type="EMBL" id="JAMFLX010000041">
    <property type="protein sequence ID" value="MCL6272027.1"/>
    <property type="molecule type" value="Genomic_DNA"/>
</dbReference>
<dbReference type="NCBIfam" id="NF002486">
    <property type="entry name" value="PRK01752.1"/>
    <property type="match status" value="1"/>
</dbReference>
<name>A0ABT0PKW7_9GAMM</name>
<dbReference type="Pfam" id="PF02810">
    <property type="entry name" value="SEC-C"/>
    <property type="match status" value="2"/>
</dbReference>
<organism evidence="2 3">
    <name type="scientific">Parendozoicomonas callyspongiae</name>
    <dbReference type="NCBI Taxonomy" id="2942213"/>
    <lineage>
        <taxon>Bacteria</taxon>
        <taxon>Pseudomonadati</taxon>
        <taxon>Pseudomonadota</taxon>
        <taxon>Gammaproteobacteria</taxon>
        <taxon>Oceanospirillales</taxon>
        <taxon>Endozoicomonadaceae</taxon>
        <taxon>Parendozoicomonas</taxon>
    </lineage>
</organism>
<proteinExistence type="predicted"/>
<reference evidence="2 3" key="1">
    <citation type="submission" date="2022-05" db="EMBL/GenBank/DDBJ databases">
        <authorList>
            <person name="Park J.-S."/>
        </authorList>
    </citation>
    <scope>NUCLEOTIDE SEQUENCE [LARGE SCALE GENOMIC DNA]</scope>
    <source>
        <strain evidence="2 3">2012CJ34-2</strain>
    </source>
</reference>
<sequence>MTTQNTCPCGSANTYDNCCGLLHQGKDTAQSAEQLMRSRYTAWSLGLIDYLHDTTWSKQQAGLNREEMTEWAERTQWLSLEILDTMAGQADDNNGEVEFLARFQLPPVEAVQEHRERSKFVVESGRWFFVDPSIPVRSSNIGRNDPCPCGSGKKYKKCCG</sequence>
<dbReference type="InterPro" id="IPR004027">
    <property type="entry name" value="SEC_C_motif"/>
</dbReference>
<accession>A0ABT0PKW7</accession>
<keyword evidence="3" id="KW-1185">Reference proteome</keyword>
<dbReference type="NCBIfam" id="NF002449">
    <property type="entry name" value="PRK01617.1"/>
    <property type="match status" value="1"/>
</dbReference>
<dbReference type="SUPFAM" id="SSF103642">
    <property type="entry name" value="Sec-C motif"/>
    <property type="match status" value="1"/>
</dbReference>
<dbReference type="Gene3D" id="3.10.450.50">
    <property type="match status" value="1"/>
</dbReference>
<dbReference type="PANTHER" id="PTHR33747:SF1">
    <property type="entry name" value="ADENYLATE CYCLASE-ASSOCIATED CAP C-TERMINAL DOMAIN-CONTAINING PROTEIN"/>
    <property type="match status" value="1"/>
</dbReference>
<comment type="caution">
    <text evidence="2">The sequence shown here is derived from an EMBL/GenBank/DDBJ whole genome shotgun (WGS) entry which is preliminary data.</text>
</comment>
<dbReference type="RefSeq" id="WP_249701705.1">
    <property type="nucleotide sequence ID" value="NZ_JAMFLX010000041.1"/>
</dbReference>
<evidence type="ECO:0000313" key="2">
    <source>
        <dbReference type="EMBL" id="MCL6272027.1"/>
    </source>
</evidence>